<feature type="transmembrane region" description="Helical" evidence="1">
    <location>
        <begin position="90"/>
        <end position="110"/>
    </location>
</feature>
<gene>
    <name evidence="4" type="ORF">BK131_13835</name>
    <name evidence="3" type="ORF">PAHA3_4346</name>
</gene>
<evidence type="ECO:0000313" key="5">
    <source>
        <dbReference type="Proteomes" id="UP000069697"/>
    </source>
</evidence>
<proteinExistence type="predicted"/>
<evidence type="ECO:0000313" key="3">
    <source>
        <dbReference type="EMBL" id="GAS84243.1"/>
    </source>
</evidence>
<dbReference type="OrthoDB" id="2576558at2"/>
<dbReference type="InterPro" id="IPR043128">
    <property type="entry name" value="Rev_trsase/Diguanyl_cyclase"/>
</dbReference>
<dbReference type="EMBL" id="BCNV01000005">
    <property type="protein sequence ID" value="GAS84243.1"/>
    <property type="molecule type" value="Genomic_DNA"/>
</dbReference>
<accession>A0A124DYH6</accession>
<keyword evidence="1" id="KW-0472">Membrane</keyword>
<evidence type="ECO:0000259" key="2">
    <source>
        <dbReference type="Pfam" id="PF00990"/>
    </source>
</evidence>
<reference evidence="4 6" key="3">
    <citation type="submission" date="2016-11" db="EMBL/GenBank/DDBJ databases">
        <title>Paenibacillus species isolates.</title>
        <authorList>
            <person name="Beno S.M."/>
        </authorList>
    </citation>
    <scope>NUCLEOTIDE SEQUENCE [LARGE SCALE GENOMIC DNA]</scope>
    <source>
        <strain evidence="4 6">FSL H8-0246</strain>
    </source>
</reference>
<dbReference type="Proteomes" id="UP000187134">
    <property type="component" value="Unassembled WGS sequence"/>
</dbReference>
<sequence length="291" mass="33157">MRNKAPTRRMAWGYALLIGLAVMQQLLIYLKVYMDQSYTTGDVIFSIVSLGVLVFGLLLPVGVSVVAGFVYLVSYFVWLVTYADANVLVFSWWLLIPANVAVAAFIKASLLRSARVVERLQDMQDLNPEIDLDTTLGNKDALADTLIKHSNLARRYSEKYGFSIAMFKIEFLPLVMESLGSVRYAQFLLEISNTIQKQIRYEDYKFFVDRGRFVILCPMANVEYLPVLTERIKKAIMDLHMIDKKGNELQTVIRSGALVFQKEQFSKYEDIDAVIAALERNTETDLIGEYI</sequence>
<organism evidence="3 5">
    <name type="scientific">Paenibacillus amylolyticus</name>
    <dbReference type="NCBI Taxonomy" id="1451"/>
    <lineage>
        <taxon>Bacteria</taxon>
        <taxon>Bacillati</taxon>
        <taxon>Bacillota</taxon>
        <taxon>Bacilli</taxon>
        <taxon>Bacillales</taxon>
        <taxon>Paenibacillaceae</taxon>
        <taxon>Paenibacillus</taxon>
    </lineage>
</organism>
<feature type="transmembrane region" description="Helical" evidence="1">
    <location>
        <begin position="12"/>
        <end position="33"/>
    </location>
</feature>
<feature type="transmembrane region" description="Helical" evidence="1">
    <location>
        <begin position="45"/>
        <end position="78"/>
    </location>
</feature>
<dbReference type="InterPro" id="IPR029787">
    <property type="entry name" value="Nucleotide_cyclase"/>
</dbReference>
<dbReference type="Pfam" id="PF00990">
    <property type="entry name" value="GGDEF"/>
    <property type="match status" value="1"/>
</dbReference>
<reference evidence="3 5" key="1">
    <citation type="journal article" date="2016" name="Genome Announc.">
        <title>Draft Genome Sequence of Paenibacillus amylolyticus Heshi-A3, Isolated from Fermented Rice Bran in a Japanese Fermented Seafood Dish.</title>
        <authorList>
            <person name="Akuzawa S."/>
            <person name="Nagaoka J."/>
            <person name="Kanekatsu M."/>
            <person name="Kubota E."/>
            <person name="Ohtake R."/>
            <person name="Suzuki T."/>
            <person name="Kanesaki Y."/>
        </authorList>
    </citation>
    <scope>NUCLEOTIDE SEQUENCE [LARGE SCALE GENOMIC DNA]</scope>
    <source>
        <strain evidence="3 5">Heshi-A3</strain>
    </source>
</reference>
<dbReference type="SUPFAM" id="SSF55073">
    <property type="entry name" value="Nucleotide cyclase"/>
    <property type="match status" value="1"/>
</dbReference>
<dbReference type="RefSeq" id="WP_062836677.1">
    <property type="nucleotide sequence ID" value="NZ_BCNV01000005.1"/>
</dbReference>
<dbReference type="EMBL" id="MRTJ01000004">
    <property type="protein sequence ID" value="OMF13746.1"/>
    <property type="molecule type" value="Genomic_DNA"/>
</dbReference>
<dbReference type="InterPro" id="IPR000160">
    <property type="entry name" value="GGDEF_dom"/>
</dbReference>
<name>A0A124DYH6_PAEAM</name>
<evidence type="ECO:0000256" key="1">
    <source>
        <dbReference type="SAM" id="Phobius"/>
    </source>
</evidence>
<dbReference type="Gene3D" id="3.30.70.270">
    <property type="match status" value="1"/>
</dbReference>
<dbReference type="Proteomes" id="UP000069697">
    <property type="component" value="Unassembled WGS sequence"/>
</dbReference>
<reference evidence="5" key="2">
    <citation type="submission" date="2016-01" db="EMBL/GenBank/DDBJ databases">
        <title>Draft Genome Sequence of Paenibacillus amylolyticus Heshi-A3 that Was Isolated from Fermented Rice Bran with Aging Salted Mackerel, Which Was Named Heshiko as Traditional Fermented Seafood in Japan.</title>
        <authorList>
            <person name="Akuzawa S."/>
            <person name="Nakagawa J."/>
            <person name="Kanekatsu T."/>
            <person name="Kubota E."/>
            <person name="Ohtake R."/>
            <person name="Suzuki T."/>
            <person name="Kanesaki Y."/>
        </authorList>
    </citation>
    <scope>NUCLEOTIDE SEQUENCE [LARGE SCALE GENOMIC DNA]</scope>
    <source>
        <strain evidence="5">Heshi-A3</strain>
    </source>
</reference>
<dbReference type="AlphaFoldDB" id="A0A124DYH6"/>
<comment type="caution">
    <text evidence="3">The sequence shown here is derived from an EMBL/GenBank/DDBJ whole genome shotgun (WGS) entry which is preliminary data.</text>
</comment>
<feature type="domain" description="GGDEF" evidence="2">
    <location>
        <begin position="131"/>
        <end position="271"/>
    </location>
</feature>
<protein>
    <submittedName>
        <fullName evidence="4">GGDEF domain-containing protein</fullName>
    </submittedName>
</protein>
<evidence type="ECO:0000313" key="6">
    <source>
        <dbReference type="Proteomes" id="UP000187134"/>
    </source>
</evidence>
<keyword evidence="1" id="KW-0812">Transmembrane</keyword>
<evidence type="ECO:0000313" key="4">
    <source>
        <dbReference type="EMBL" id="OMF13746.1"/>
    </source>
</evidence>
<keyword evidence="1" id="KW-1133">Transmembrane helix</keyword>